<proteinExistence type="predicted"/>
<gene>
    <name evidence="2" type="ORF">DF182_25385</name>
</gene>
<evidence type="ECO:0000313" key="3">
    <source>
        <dbReference type="Proteomes" id="UP000253410"/>
    </source>
</evidence>
<dbReference type="OrthoDB" id="9794917at2"/>
<organism evidence="2 3">
    <name type="scientific">Chitinophaga flava</name>
    <dbReference type="NCBI Taxonomy" id="2259036"/>
    <lineage>
        <taxon>Bacteria</taxon>
        <taxon>Pseudomonadati</taxon>
        <taxon>Bacteroidota</taxon>
        <taxon>Chitinophagia</taxon>
        <taxon>Chitinophagales</taxon>
        <taxon>Chitinophagaceae</taxon>
        <taxon>Chitinophaga</taxon>
    </lineage>
</organism>
<protein>
    <submittedName>
        <fullName evidence="2">Glyoxalase</fullName>
    </submittedName>
</protein>
<dbReference type="RefSeq" id="WP_113618570.1">
    <property type="nucleotide sequence ID" value="NZ_QFFJ01000002.1"/>
</dbReference>
<sequence length="128" mass="13929">MKIAMTGVYVNDPLEAFKHYTETLGFLKKIFVPEAMLAVVVSPEAPDGPALLLEPSDHPISKAYQQGLYAAGIPIIVMGTQTLEDDYARLSAKGVIFRKPPTKTDWGMEAVFEDNCGNLISLSQISQG</sequence>
<dbReference type="InterPro" id="IPR004360">
    <property type="entry name" value="Glyas_Fos-R_dOase_dom"/>
</dbReference>
<feature type="domain" description="VOC" evidence="1">
    <location>
        <begin position="2"/>
        <end position="125"/>
    </location>
</feature>
<dbReference type="InterPro" id="IPR029068">
    <property type="entry name" value="Glyas_Bleomycin-R_OHBP_Dase"/>
</dbReference>
<name>A0A365XUX5_9BACT</name>
<evidence type="ECO:0000259" key="1">
    <source>
        <dbReference type="PROSITE" id="PS51819"/>
    </source>
</evidence>
<dbReference type="Proteomes" id="UP000253410">
    <property type="component" value="Unassembled WGS sequence"/>
</dbReference>
<dbReference type="Pfam" id="PF00903">
    <property type="entry name" value="Glyoxalase"/>
    <property type="match status" value="1"/>
</dbReference>
<dbReference type="InterPro" id="IPR037523">
    <property type="entry name" value="VOC_core"/>
</dbReference>
<dbReference type="PANTHER" id="PTHR36437">
    <property type="entry name" value="GLYOXALASE/BLEOMYCIN RESISTANCE PROTEIN/DIOXYGENASE"/>
    <property type="match status" value="1"/>
</dbReference>
<evidence type="ECO:0000313" key="2">
    <source>
        <dbReference type="EMBL" id="RBL89821.1"/>
    </source>
</evidence>
<dbReference type="EMBL" id="QFFJ01000002">
    <property type="protein sequence ID" value="RBL89821.1"/>
    <property type="molecule type" value="Genomic_DNA"/>
</dbReference>
<dbReference type="Gene3D" id="3.10.180.10">
    <property type="entry name" value="2,3-Dihydroxybiphenyl 1,2-Dioxygenase, domain 1"/>
    <property type="match status" value="1"/>
</dbReference>
<keyword evidence="3" id="KW-1185">Reference proteome</keyword>
<comment type="caution">
    <text evidence="2">The sequence shown here is derived from an EMBL/GenBank/DDBJ whole genome shotgun (WGS) entry which is preliminary data.</text>
</comment>
<dbReference type="SUPFAM" id="SSF54593">
    <property type="entry name" value="Glyoxalase/Bleomycin resistance protein/Dihydroxybiphenyl dioxygenase"/>
    <property type="match status" value="1"/>
</dbReference>
<accession>A0A365XUX5</accession>
<reference evidence="2 3" key="1">
    <citation type="submission" date="2018-05" db="EMBL/GenBank/DDBJ databases">
        <title>Chitinophaga sp. K3CV102501T nov., isolated from isolated from a monsoon evergreen broad-leaved forest soil.</title>
        <authorList>
            <person name="Lv Y."/>
        </authorList>
    </citation>
    <scope>NUCLEOTIDE SEQUENCE [LARGE SCALE GENOMIC DNA]</scope>
    <source>
        <strain evidence="2 3">GDMCC 1.1325</strain>
    </source>
</reference>
<dbReference type="PANTHER" id="PTHR36437:SF2">
    <property type="entry name" value="GLYOXALASE_BLEOMYCIN RESISTANCE PROTEIN_DIOXYGENASE"/>
    <property type="match status" value="1"/>
</dbReference>
<dbReference type="AlphaFoldDB" id="A0A365XUX5"/>
<dbReference type="PROSITE" id="PS51819">
    <property type="entry name" value="VOC"/>
    <property type="match status" value="1"/>
</dbReference>